<gene>
    <name evidence="15" type="ORF">C2857_007045</name>
</gene>
<feature type="transmembrane region" description="Helical" evidence="14">
    <location>
        <begin position="1088"/>
        <end position="1108"/>
    </location>
</feature>
<sequence>MEPLRKRQRADEIDRKEWPRSLSTPISPPRKNRRLDIGRSKSPWQLTWIRDLPEELNQDAVTLKDILGDPLISECWEFNYLHDLGYLMGSFDPDTRHLVDVHVVHGFWKREDPQRLALSADASAYENVKLHVAPMPEMFGTHHSKMMILFRHDDTAEVIIHTANMIPKDWTNMTNAVWRSPRLPRSPRGTKPPPCYQDLEIGSGDRFKADLTSYLRSYDCRVLTCGPLADKINGYDFTAVRAALVSSVPGVHEVNNLSCTPFGWSAMKRYLRAVTCQEGSAEIVVQISSIATLGGKDTWLQKTLFDSLVTCRNTSTQRPKFKVVFPTADEIRRSLDGYASGGSVHTKIQSAQQTQQLNYLRPMFHHWANDCDDGVALPCDVDVQNSGRNRAAPHIKTYIRYNKDSSLDWAVLTSANLSKQAWGEAAKPTGEMRIASWEIGILLWPELLEKKASMVGTFQSDVPGQLTPANEVDAVSVGLRIPYSLPLQRVPALSTESPDTFTMAGGRQISGSPSGRGHGRGILSTPVQQSYLSSSPLAQQFLAEDIAACPADGYDQAIGDGHDDSEHPIHGRGMYRRPSGVAYGGTRPVFNAQPIDEQPILTPLERKQSRHAERSLLRDNHVLPPKHPQTRQKQTLAARVYQRLFSTKLPRDNTEADESARGGPTETSPLLDGASDRSDRLDTASGHGHGRLDQQWEEAIASRRLHTTWQRETRTIVSYSTPLIITFILQYSINVASIFAVGRIGKVELGAVSLANMSQAISCLAPFQGLATSLDTLCAQAYGSGHKHLVGLQCQRMACFLLCLSLPVAVLWLFAEEILIYLVPDAETARLAALYLKVMIFSIPGVILFEVGKRFTQAQGLFRATTYVLIIAAPINIFINWLLVWRIGLGFVGAPIAVAITETLLPILLFLYVMLVDGKQCWGGFSKRIFSNWWVMIRLALPGMIMVEAEWLAFEIMTLLAGRFGTEYLAAQSVLVTLSSISYQIPFPMSIASSTRVANLMGAGLVDAAKITGKVTFVAACLIGLLNLAVFSSLRFHLPLLFTNDPGVIEAVARVLPFVAVMQVFDGLGAGAHGLLRGIGKQSIGGPANLISYYAISFPISLTLAFGLDWKLEGLWAGITVGLVIVSIIEYTYLLKTDWHKAALEAEARNAAG</sequence>
<dbReference type="SUPFAM" id="SSF56024">
    <property type="entry name" value="Phospholipase D/nuclease"/>
    <property type="match status" value="2"/>
</dbReference>
<dbReference type="AlphaFoldDB" id="A0A7S9KM63"/>
<evidence type="ECO:0000256" key="13">
    <source>
        <dbReference type="SAM" id="MobiDB-lite"/>
    </source>
</evidence>
<evidence type="ECO:0000256" key="11">
    <source>
        <dbReference type="PIRSR" id="PIRSR610347-2"/>
    </source>
</evidence>
<keyword evidence="9" id="KW-0539">Nucleus</keyword>
<organism evidence="15 16">
    <name type="scientific">Epichloe festucae (strain Fl1)</name>
    <dbReference type="NCBI Taxonomy" id="877507"/>
    <lineage>
        <taxon>Eukaryota</taxon>
        <taxon>Fungi</taxon>
        <taxon>Dikarya</taxon>
        <taxon>Ascomycota</taxon>
        <taxon>Pezizomycotina</taxon>
        <taxon>Sordariomycetes</taxon>
        <taxon>Hypocreomycetidae</taxon>
        <taxon>Hypocreales</taxon>
        <taxon>Clavicipitaceae</taxon>
        <taxon>Epichloe</taxon>
    </lineage>
</organism>
<comment type="similarity">
    <text evidence="3">Belongs to the tyrosyl-DNA phosphodiesterase family.</text>
</comment>
<proteinExistence type="inferred from homology"/>
<dbReference type="InterPro" id="IPR045069">
    <property type="entry name" value="MATE_euk"/>
</dbReference>
<dbReference type="GO" id="GO:0017005">
    <property type="term" value="F:3'-tyrosyl-DNA phosphodiesterase activity"/>
    <property type="evidence" value="ECO:0007669"/>
    <property type="project" value="TreeGrafter"/>
</dbReference>
<comment type="similarity">
    <text evidence="2">Belongs to the multi antimicrobial extrusion (MATE) (TC 2.A.66.1) family.</text>
</comment>
<dbReference type="Pfam" id="PF01554">
    <property type="entry name" value="MatE"/>
    <property type="match status" value="2"/>
</dbReference>
<evidence type="ECO:0000256" key="1">
    <source>
        <dbReference type="ARBA" id="ARBA00004123"/>
    </source>
</evidence>
<evidence type="ECO:0000256" key="3">
    <source>
        <dbReference type="ARBA" id="ARBA00010205"/>
    </source>
</evidence>
<evidence type="ECO:0000313" key="16">
    <source>
        <dbReference type="Proteomes" id="UP000594364"/>
    </source>
</evidence>
<keyword evidence="14" id="KW-0812">Transmembrane</keyword>
<keyword evidence="4" id="KW-0540">Nuclease</keyword>
<feature type="region of interest" description="Disordered" evidence="13">
    <location>
        <begin position="1"/>
        <end position="36"/>
    </location>
</feature>
<dbReference type="GO" id="GO:0003690">
    <property type="term" value="F:double-stranded DNA binding"/>
    <property type="evidence" value="ECO:0007669"/>
    <property type="project" value="TreeGrafter"/>
</dbReference>
<dbReference type="InterPro" id="IPR002528">
    <property type="entry name" value="MATE_fam"/>
</dbReference>
<dbReference type="OrthoDB" id="2126698at2759"/>
<dbReference type="NCBIfam" id="TIGR00797">
    <property type="entry name" value="matE"/>
    <property type="match status" value="1"/>
</dbReference>
<feature type="active site" description="Proton donor/acceptor" evidence="10">
    <location>
        <position position="394"/>
    </location>
</feature>
<evidence type="ECO:0000256" key="6">
    <source>
        <dbReference type="ARBA" id="ARBA00022801"/>
    </source>
</evidence>
<feature type="compositionally biased region" description="Basic and acidic residues" evidence="13">
    <location>
        <begin position="560"/>
        <end position="569"/>
    </location>
</feature>
<feature type="compositionally biased region" description="Basic and acidic residues" evidence="13">
    <location>
        <begin position="604"/>
        <end position="621"/>
    </location>
</feature>
<feature type="region of interest" description="Disordered" evidence="13">
    <location>
        <begin position="554"/>
        <end position="695"/>
    </location>
</feature>
<feature type="transmembrane region" description="Helical" evidence="14">
    <location>
        <begin position="864"/>
        <end position="883"/>
    </location>
</feature>
<name>A0A7S9KM63_EPIFF</name>
<evidence type="ECO:0000256" key="10">
    <source>
        <dbReference type="PIRSR" id="PIRSR610347-1"/>
    </source>
</evidence>
<feature type="transmembrane region" description="Helical" evidence="14">
    <location>
        <begin position="889"/>
        <end position="915"/>
    </location>
</feature>
<keyword evidence="8" id="KW-0234">DNA repair</keyword>
<protein>
    <submittedName>
        <fullName evidence="15">Uncharacterized protein</fullName>
    </submittedName>
</protein>
<evidence type="ECO:0000256" key="7">
    <source>
        <dbReference type="ARBA" id="ARBA00022839"/>
    </source>
</evidence>
<feature type="binding site" evidence="11">
    <location>
        <position position="396"/>
    </location>
    <ligand>
        <name>substrate</name>
    </ligand>
</feature>
<evidence type="ECO:0000256" key="2">
    <source>
        <dbReference type="ARBA" id="ARBA00010199"/>
    </source>
</evidence>
<feature type="transmembrane region" description="Helical" evidence="14">
    <location>
        <begin position="1114"/>
        <end position="1134"/>
    </location>
</feature>
<dbReference type="CDD" id="cd09123">
    <property type="entry name" value="PLDc_Tdp1_2"/>
    <property type="match status" value="1"/>
</dbReference>
<evidence type="ECO:0000256" key="8">
    <source>
        <dbReference type="ARBA" id="ARBA00023204"/>
    </source>
</evidence>
<keyword evidence="7" id="KW-0269">Exonuclease</keyword>
<accession>A0A7S9KM63</accession>
<dbReference type="Gene3D" id="3.30.870.10">
    <property type="entry name" value="Endonuclease Chain A"/>
    <property type="match status" value="2"/>
</dbReference>
<dbReference type="GO" id="GO:0042910">
    <property type="term" value="F:xenobiotic transmembrane transporter activity"/>
    <property type="evidence" value="ECO:0007669"/>
    <property type="project" value="InterPro"/>
</dbReference>
<feature type="transmembrane region" description="Helical" evidence="14">
    <location>
        <begin position="834"/>
        <end position="852"/>
    </location>
</feature>
<feature type="compositionally biased region" description="Basic and acidic residues" evidence="13">
    <location>
        <begin position="649"/>
        <end position="660"/>
    </location>
</feature>
<dbReference type="GO" id="GO:0015297">
    <property type="term" value="F:antiporter activity"/>
    <property type="evidence" value="ECO:0007669"/>
    <property type="project" value="InterPro"/>
</dbReference>
<feature type="compositionally biased region" description="Basic and acidic residues" evidence="13">
    <location>
        <begin position="9"/>
        <end position="19"/>
    </location>
</feature>
<dbReference type="GO" id="GO:0016020">
    <property type="term" value="C:membrane"/>
    <property type="evidence" value="ECO:0007669"/>
    <property type="project" value="InterPro"/>
</dbReference>
<dbReference type="Proteomes" id="UP000594364">
    <property type="component" value="Chromosome 1"/>
</dbReference>
<comment type="subcellular location">
    <subcellularLocation>
        <location evidence="1">Nucleus</location>
    </subcellularLocation>
</comment>
<feature type="transmembrane region" description="Helical" evidence="14">
    <location>
        <begin position="1056"/>
        <end position="1076"/>
    </location>
</feature>
<keyword evidence="14" id="KW-0472">Membrane</keyword>
<dbReference type="Pfam" id="PF06087">
    <property type="entry name" value="Tyr-DNA_phospho"/>
    <property type="match status" value="1"/>
</dbReference>
<keyword evidence="16" id="KW-1185">Reference proteome</keyword>
<evidence type="ECO:0000256" key="4">
    <source>
        <dbReference type="ARBA" id="ARBA00022722"/>
    </source>
</evidence>
<dbReference type="FunFam" id="3.30.870.10:FF:000038">
    <property type="entry name" value="Probable tyrosyl-DNA phosphodiesterase"/>
    <property type="match status" value="1"/>
</dbReference>
<keyword evidence="6" id="KW-0378">Hydrolase</keyword>
<feature type="active site" description="Nucleophile" evidence="10">
    <location>
        <position position="143"/>
    </location>
</feature>
<dbReference type="GO" id="GO:0003697">
    <property type="term" value="F:single-stranded DNA binding"/>
    <property type="evidence" value="ECO:0007669"/>
    <property type="project" value="TreeGrafter"/>
</dbReference>
<dbReference type="PANTHER" id="PTHR12415:SF0">
    <property type="entry name" value="TYROSYL-DNA PHOSPHODIESTERASE 1"/>
    <property type="match status" value="1"/>
</dbReference>
<evidence type="ECO:0000313" key="15">
    <source>
        <dbReference type="EMBL" id="QPG94814.1"/>
    </source>
</evidence>
<dbReference type="GO" id="GO:0004527">
    <property type="term" value="F:exonuclease activity"/>
    <property type="evidence" value="ECO:0007669"/>
    <property type="project" value="UniProtKB-KW"/>
</dbReference>
<keyword evidence="14" id="KW-1133">Transmembrane helix</keyword>
<dbReference type="CDD" id="cd13132">
    <property type="entry name" value="MATE_eukaryotic"/>
    <property type="match status" value="1"/>
</dbReference>
<dbReference type="GO" id="GO:0006281">
    <property type="term" value="P:DNA repair"/>
    <property type="evidence" value="ECO:0007669"/>
    <property type="project" value="UniProtKB-KW"/>
</dbReference>
<feature type="transmembrane region" description="Helical" evidence="14">
    <location>
        <begin position="1015"/>
        <end position="1036"/>
    </location>
</feature>
<evidence type="ECO:0000256" key="14">
    <source>
        <dbReference type="SAM" id="Phobius"/>
    </source>
</evidence>
<feature type="binding site" evidence="11">
    <location>
        <position position="145"/>
    </location>
    <ligand>
        <name>substrate</name>
    </ligand>
</feature>
<dbReference type="GO" id="GO:0005634">
    <property type="term" value="C:nucleus"/>
    <property type="evidence" value="ECO:0007669"/>
    <property type="project" value="UniProtKB-SubCell"/>
</dbReference>
<dbReference type="EMBL" id="CP031385">
    <property type="protein sequence ID" value="QPG94814.1"/>
    <property type="molecule type" value="Genomic_DNA"/>
</dbReference>
<keyword evidence="5" id="KW-0227">DNA damage</keyword>
<feature type="transmembrane region" description="Helical" evidence="14">
    <location>
        <begin position="797"/>
        <end position="814"/>
    </location>
</feature>
<evidence type="ECO:0000256" key="5">
    <source>
        <dbReference type="ARBA" id="ARBA00022763"/>
    </source>
</evidence>
<dbReference type="CDD" id="cd09194">
    <property type="entry name" value="PLDc_yTdp1_1"/>
    <property type="match status" value="1"/>
</dbReference>
<feature type="site" description="Interaction with DNA" evidence="12">
    <location>
        <position position="418"/>
    </location>
</feature>
<feature type="transmembrane region" description="Helical" evidence="14">
    <location>
        <begin position="974"/>
        <end position="994"/>
    </location>
</feature>
<reference evidence="15 16" key="1">
    <citation type="journal article" date="2018" name="PLoS Genet.">
        <title>Repeat elements organise 3D genome structure and mediate transcription in the filamentous fungus Epichloe festucae.</title>
        <authorList>
            <person name="Winter D.J."/>
            <person name="Ganley A.R.D."/>
            <person name="Young C.A."/>
            <person name="Liachko I."/>
            <person name="Schardl C.L."/>
            <person name="Dupont P.Y."/>
            <person name="Berry D."/>
            <person name="Ram A."/>
            <person name="Scott B."/>
            <person name="Cox M.P."/>
        </authorList>
    </citation>
    <scope>NUCLEOTIDE SEQUENCE [LARGE SCALE GENOMIC DNA]</scope>
    <source>
        <strain evidence="15 16">Fl1</strain>
    </source>
</reference>
<dbReference type="InterPro" id="IPR010347">
    <property type="entry name" value="Tdp1"/>
</dbReference>
<evidence type="ECO:0000256" key="9">
    <source>
        <dbReference type="ARBA" id="ARBA00023242"/>
    </source>
</evidence>
<dbReference type="PANTHER" id="PTHR12415">
    <property type="entry name" value="TYROSYL-DNA PHOSPHODIESTERASE 1"/>
    <property type="match status" value="1"/>
</dbReference>
<dbReference type="GO" id="GO:1990961">
    <property type="term" value="P:xenobiotic detoxification by transmembrane export across the plasma membrane"/>
    <property type="evidence" value="ECO:0007669"/>
    <property type="project" value="InterPro"/>
</dbReference>
<evidence type="ECO:0000256" key="12">
    <source>
        <dbReference type="PIRSR" id="PIRSR610347-3"/>
    </source>
</evidence>
<feature type="transmembrane region" description="Helical" evidence="14">
    <location>
        <begin position="935"/>
        <end position="954"/>
    </location>
</feature>